<dbReference type="GO" id="GO:0046872">
    <property type="term" value="F:metal ion binding"/>
    <property type="evidence" value="ECO:0007669"/>
    <property type="project" value="UniProtKB-KW"/>
</dbReference>
<sequence>MLNKFLAHIQSEIAQLSYGEKPKELYEPISYLMKLGGKRLRPALTLMAYNLFKEDWETATKPALAIEVFHNFTLMHDDIMDEAPLRRGKATVHEKWNRDVAILSGDVMLVAAYELLSEVPDARFKQVLKRFNRTAAEVCEGQQYDMNFATRNNVTEAEYIEMIRLKTSVLLGFALELGGMAANQDVVVTNQLFEIGENLGIGFQLKDDMLDVYGDPEKFGKQVGGDIIENKKTWLMLKAIEKSKGKPEEKELKEWIDKKVFNSEKKVAAVTDIYNRLGIHELAEAEMNIYFKKGFDGIDGFPVAEERKTMLREFGKYLLKRDR</sequence>
<dbReference type="OrthoDB" id="9805316at2"/>
<reference evidence="7 8" key="1">
    <citation type="submission" date="2018-05" db="EMBL/GenBank/DDBJ databases">
        <title>Complete genome sequence of Arcticibacterium luteifluviistationis SM1504T, a cytophagaceae bacterium isolated from Arctic surface seawater.</title>
        <authorList>
            <person name="Li Y."/>
            <person name="Qin Q.-L."/>
        </authorList>
    </citation>
    <scope>NUCLEOTIDE SEQUENCE [LARGE SCALE GENOMIC DNA]</scope>
    <source>
        <strain evidence="7 8">SM1504</strain>
    </source>
</reference>
<comment type="similarity">
    <text evidence="2 6">Belongs to the FPP/GGPP synthase family.</text>
</comment>
<keyword evidence="3 6" id="KW-0808">Transferase</keyword>
<keyword evidence="4" id="KW-0479">Metal-binding</keyword>
<evidence type="ECO:0000256" key="6">
    <source>
        <dbReference type="RuleBase" id="RU004466"/>
    </source>
</evidence>
<evidence type="ECO:0000256" key="1">
    <source>
        <dbReference type="ARBA" id="ARBA00001946"/>
    </source>
</evidence>
<evidence type="ECO:0000256" key="5">
    <source>
        <dbReference type="ARBA" id="ARBA00022842"/>
    </source>
</evidence>
<dbReference type="SFLD" id="SFLDG01017">
    <property type="entry name" value="Polyprenyl_Transferase_Like"/>
    <property type="match status" value="1"/>
</dbReference>
<dbReference type="PROSITE" id="PS00444">
    <property type="entry name" value="POLYPRENYL_SYNTHASE_2"/>
    <property type="match status" value="1"/>
</dbReference>
<dbReference type="Proteomes" id="UP000249873">
    <property type="component" value="Chromosome"/>
</dbReference>
<evidence type="ECO:0000256" key="4">
    <source>
        <dbReference type="ARBA" id="ARBA00022723"/>
    </source>
</evidence>
<protein>
    <submittedName>
        <fullName evidence="7">Isoprenyl synthetase</fullName>
    </submittedName>
</protein>
<dbReference type="CDD" id="cd00685">
    <property type="entry name" value="Trans_IPPS_HT"/>
    <property type="match status" value="1"/>
</dbReference>
<accession>A0A2Z4GF30</accession>
<dbReference type="KEGG" id="als:DJ013_16040"/>
<dbReference type="InterPro" id="IPR000092">
    <property type="entry name" value="Polyprenyl_synt"/>
</dbReference>
<comment type="cofactor">
    <cofactor evidence="1">
        <name>Mg(2+)</name>
        <dbReference type="ChEBI" id="CHEBI:18420"/>
    </cofactor>
</comment>
<evidence type="ECO:0000256" key="2">
    <source>
        <dbReference type="ARBA" id="ARBA00006706"/>
    </source>
</evidence>
<keyword evidence="5" id="KW-0460">Magnesium</keyword>
<dbReference type="PANTHER" id="PTHR12001">
    <property type="entry name" value="GERANYLGERANYL PYROPHOSPHATE SYNTHASE"/>
    <property type="match status" value="1"/>
</dbReference>
<organism evidence="7 8">
    <name type="scientific">Arcticibacterium luteifluviistationis</name>
    <dbReference type="NCBI Taxonomy" id="1784714"/>
    <lineage>
        <taxon>Bacteria</taxon>
        <taxon>Pseudomonadati</taxon>
        <taxon>Bacteroidota</taxon>
        <taxon>Cytophagia</taxon>
        <taxon>Cytophagales</taxon>
        <taxon>Leadbetterellaceae</taxon>
        <taxon>Arcticibacterium</taxon>
    </lineage>
</organism>
<dbReference type="GO" id="GO:0004659">
    <property type="term" value="F:prenyltransferase activity"/>
    <property type="evidence" value="ECO:0007669"/>
    <property type="project" value="InterPro"/>
</dbReference>
<dbReference type="InterPro" id="IPR033749">
    <property type="entry name" value="Polyprenyl_synt_CS"/>
</dbReference>
<dbReference type="PANTHER" id="PTHR12001:SF85">
    <property type="entry name" value="SHORT CHAIN ISOPRENYL DIPHOSPHATE SYNTHASE"/>
    <property type="match status" value="1"/>
</dbReference>
<dbReference type="AlphaFoldDB" id="A0A2Z4GF30"/>
<name>A0A2Z4GF30_9BACT</name>
<gene>
    <name evidence="7" type="ORF">DJ013_16040</name>
</gene>
<proteinExistence type="inferred from homology"/>
<dbReference type="Gene3D" id="1.10.600.10">
    <property type="entry name" value="Farnesyl Diphosphate Synthase"/>
    <property type="match status" value="1"/>
</dbReference>
<keyword evidence="8" id="KW-1185">Reference proteome</keyword>
<evidence type="ECO:0000313" key="8">
    <source>
        <dbReference type="Proteomes" id="UP000249873"/>
    </source>
</evidence>
<dbReference type="PROSITE" id="PS00723">
    <property type="entry name" value="POLYPRENYL_SYNTHASE_1"/>
    <property type="match status" value="1"/>
</dbReference>
<evidence type="ECO:0000313" key="7">
    <source>
        <dbReference type="EMBL" id="AWV99598.1"/>
    </source>
</evidence>
<dbReference type="GO" id="GO:0008299">
    <property type="term" value="P:isoprenoid biosynthetic process"/>
    <property type="evidence" value="ECO:0007669"/>
    <property type="project" value="InterPro"/>
</dbReference>
<dbReference type="EMBL" id="CP029480">
    <property type="protein sequence ID" value="AWV99598.1"/>
    <property type="molecule type" value="Genomic_DNA"/>
</dbReference>
<dbReference type="SUPFAM" id="SSF48576">
    <property type="entry name" value="Terpenoid synthases"/>
    <property type="match status" value="1"/>
</dbReference>
<dbReference type="RefSeq" id="WP_111372966.1">
    <property type="nucleotide sequence ID" value="NZ_CP029480.1"/>
</dbReference>
<dbReference type="Pfam" id="PF00348">
    <property type="entry name" value="polyprenyl_synt"/>
    <property type="match status" value="1"/>
</dbReference>
<dbReference type="InterPro" id="IPR008949">
    <property type="entry name" value="Isoprenoid_synthase_dom_sf"/>
</dbReference>
<evidence type="ECO:0000256" key="3">
    <source>
        <dbReference type="ARBA" id="ARBA00022679"/>
    </source>
</evidence>
<dbReference type="SFLD" id="SFLDS00005">
    <property type="entry name" value="Isoprenoid_Synthase_Type_I"/>
    <property type="match status" value="1"/>
</dbReference>